<dbReference type="OrthoDB" id="5599552at2759"/>
<dbReference type="KEGG" id="psq:PUNSTDRAFT_92229"/>
<keyword evidence="2" id="KW-0805">Transcription regulation</keyword>
<evidence type="ECO:0000256" key="4">
    <source>
        <dbReference type="ARBA" id="ARBA00023242"/>
    </source>
</evidence>
<evidence type="ECO:0000313" key="6">
    <source>
        <dbReference type="EMBL" id="EIN04814.1"/>
    </source>
</evidence>
<dbReference type="PANTHER" id="PTHR33572">
    <property type="entry name" value="SPORE DEVELOPMENT REGULATOR VOSA"/>
    <property type="match status" value="1"/>
</dbReference>
<keyword evidence="3" id="KW-0804">Transcription</keyword>
<keyword evidence="7" id="KW-1185">Reference proteome</keyword>
<dbReference type="InterPro" id="IPR021740">
    <property type="entry name" value="Velvet"/>
</dbReference>
<keyword evidence="4" id="KW-0539">Nucleus</keyword>
<protein>
    <recommendedName>
        <fullName evidence="5">Velvet domain-containing protein</fullName>
    </recommendedName>
</protein>
<evidence type="ECO:0000256" key="3">
    <source>
        <dbReference type="ARBA" id="ARBA00023163"/>
    </source>
</evidence>
<reference evidence="7" key="1">
    <citation type="journal article" date="2012" name="Science">
        <title>The Paleozoic origin of enzymatic lignin decomposition reconstructed from 31 fungal genomes.</title>
        <authorList>
            <person name="Floudas D."/>
            <person name="Binder M."/>
            <person name="Riley R."/>
            <person name="Barry K."/>
            <person name="Blanchette R.A."/>
            <person name="Henrissat B."/>
            <person name="Martinez A.T."/>
            <person name="Otillar R."/>
            <person name="Spatafora J.W."/>
            <person name="Yadav J.S."/>
            <person name="Aerts A."/>
            <person name="Benoit I."/>
            <person name="Boyd A."/>
            <person name="Carlson A."/>
            <person name="Copeland A."/>
            <person name="Coutinho P.M."/>
            <person name="de Vries R.P."/>
            <person name="Ferreira P."/>
            <person name="Findley K."/>
            <person name="Foster B."/>
            <person name="Gaskell J."/>
            <person name="Glotzer D."/>
            <person name="Gorecki P."/>
            <person name="Heitman J."/>
            <person name="Hesse C."/>
            <person name="Hori C."/>
            <person name="Igarashi K."/>
            <person name="Jurgens J.A."/>
            <person name="Kallen N."/>
            <person name="Kersten P."/>
            <person name="Kohler A."/>
            <person name="Kuees U."/>
            <person name="Kumar T.K.A."/>
            <person name="Kuo A."/>
            <person name="LaButti K."/>
            <person name="Larrondo L.F."/>
            <person name="Lindquist E."/>
            <person name="Ling A."/>
            <person name="Lombard V."/>
            <person name="Lucas S."/>
            <person name="Lundell T."/>
            <person name="Martin R."/>
            <person name="McLaughlin D.J."/>
            <person name="Morgenstern I."/>
            <person name="Morin E."/>
            <person name="Murat C."/>
            <person name="Nagy L.G."/>
            <person name="Nolan M."/>
            <person name="Ohm R.A."/>
            <person name="Patyshakuliyeva A."/>
            <person name="Rokas A."/>
            <person name="Ruiz-Duenas F.J."/>
            <person name="Sabat G."/>
            <person name="Salamov A."/>
            <person name="Samejima M."/>
            <person name="Schmutz J."/>
            <person name="Slot J.C."/>
            <person name="St John F."/>
            <person name="Stenlid J."/>
            <person name="Sun H."/>
            <person name="Sun S."/>
            <person name="Syed K."/>
            <person name="Tsang A."/>
            <person name="Wiebenga A."/>
            <person name="Young D."/>
            <person name="Pisabarro A."/>
            <person name="Eastwood D.C."/>
            <person name="Martin F."/>
            <person name="Cullen D."/>
            <person name="Grigoriev I.V."/>
            <person name="Hibbett D.S."/>
        </authorList>
    </citation>
    <scope>NUCLEOTIDE SEQUENCE [LARGE SCALE GENOMIC DNA]</scope>
    <source>
        <strain evidence="7">HHB-11173 SS5</strain>
    </source>
</reference>
<dbReference type="Pfam" id="PF11754">
    <property type="entry name" value="Velvet"/>
    <property type="match status" value="1"/>
</dbReference>
<evidence type="ECO:0000256" key="2">
    <source>
        <dbReference type="ARBA" id="ARBA00023015"/>
    </source>
</evidence>
<name>R7S4M8_PUNST</name>
<dbReference type="PROSITE" id="PS51821">
    <property type="entry name" value="VELVET"/>
    <property type="match status" value="1"/>
</dbReference>
<dbReference type="PANTHER" id="PTHR33572:SF3">
    <property type="entry name" value="VELVET COMPLEX SUBUNIT B"/>
    <property type="match status" value="1"/>
</dbReference>
<dbReference type="OMA" id="RNEGTFI"/>
<gene>
    <name evidence="6" type="ORF">PUNSTDRAFT_92229</name>
</gene>
<dbReference type="InterPro" id="IPR037525">
    <property type="entry name" value="Velvet_dom"/>
</dbReference>
<dbReference type="eggNOG" id="ENOG502SSVH">
    <property type="taxonomic scope" value="Eukaryota"/>
</dbReference>
<dbReference type="Proteomes" id="UP000054196">
    <property type="component" value="Unassembled WGS sequence"/>
</dbReference>
<feature type="domain" description="Velvet" evidence="5">
    <location>
        <begin position="17"/>
        <end position="241"/>
    </location>
</feature>
<dbReference type="GeneID" id="18886500"/>
<sequence length="260" mass="28525">MSDVGQPIQFSAGGFTGLTIRTELHELQKAERGRKAVVKDRRPLDPPPVVGARFFRVETTRPGSTTPDSEVEIDDVDRIRIEGFVCHADLFSLPKDWATETTTSSSAPAHTASSASSIPERPAVLAVIGTHELLDTSLCTEQLAGSRFVEAIRIDYMGTKQIMFPFPDLSVKTEGCFCLRYRVFDVLSAASGTNSIPVLAECYGGAFRVWGSRDFPGLKKSTDLTKLIALYKVSGVKVRLTERKRSRSSDPDSSHQLEQS</sequence>
<accession>R7S4M8</accession>
<dbReference type="EMBL" id="JH687552">
    <property type="protein sequence ID" value="EIN04814.1"/>
    <property type="molecule type" value="Genomic_DNA"/>
</dbReference>
<dbReference type="Gene3D" id="2.60.40.3960">
    <property type="entry name" value="Velvet domain"/>
    <property type="match status" value="1"/>
</dbReference>
<comment type="subcellular location">
    <subcellularLocation>
        <location evidence="1">Nucleus</location>
    </subcellularLocation>
</comment>
<dbReference type="RefSeq" id="XP_007387737.1">
    <property type="nucleotide sequence ID" value="XM_007387675.1"/>
</dbReference>
<dbReference type="HOGENOM" id="CLU_044751_1_0_1"/>
<dbReference type="GO" id="GO:0005634">
    <property type="term" value="C:nucleus"/>
    <property type="evidence" value="ECO:0007669"/>
    <property type="project" value="UniProtKB-SubCell"/>
</dbReference>
<evidence type="ECO:0000259" key="5">
    <source>
        <dbReference type="PROSITE" id="PS51821"/>
    </source>
</evidence>
<organism evidence="6 7">
    <name type="scientific">Punctularia strigosozonata (strain HHB-11173)</name>
    <name type="common">White-rot fungus</name>
    <dbReference type="NCBI Taxonomy" id="741275"/>
    <lineage>
        <taxon>Eukaryota</taxon>
        <taxon>Fungi</taxon>
        <taxon>Dikarya</taxon>
        <taxon>Basidiomycota</taxon>
        <taxon>Agaricomycotina</taxon>
        <taxon>Agaricomycetes</taxon>
        <taxon>Corticiales</taxon>
        <taxon>Punctulariaceae</taxon>
        <taxon>Punctularia</taxon>
    </lineage>
</organism>
<dbReference type="AlphaFoldDB" id="R7S4M8"/>
<evidence type="ECO:0000313" key="7">
    <source>
        <dbReference type="Proteomes" id="UP000054196"/>
    </source>
</evidence>
<evidence type="ECO:0000256" key="1">
    <source>
        <dbReference type="ARBA" id="ARBA00004123"/>
    </source>
</evidence>
<dbReference type="InterPro" id="IPR038491">
    <property type="entry name" value="Velvet_dom_sf"/>
</dbReference>
<proteinExistence type="predicted"/>